<evidence type="ECO:0000313" key="3">
    <source>
        <dbReference type="EMBL" id="SEB49706.1"/>
    </source>
</evidence>
<evidence type="ECO:0000256" key="1">
    <source>
        <dbReference type="SAM" id="MobiDB-lite"/>
    </source>
</evidence>
<keyword evidence="2" id="KW-0472">Membrane</keyword>
<gene>
    <name evidence="3" type="ORF">SAMN04489806_0861</name>
</gene>
<dbReference type="InterPro" id="IPR045635">
    <property type="entry name" value="DUF6412"/>
</dbReference>
<feature type="compositionally biased region" description="Low complexity" evidence="1">
    <location>
        <begin position="89"/>
        <end position="98"/>
    </location>
</feature>
<name>A0A1H4JUN2_9MICO</name>
<feature type="transmembrane region" description="Helical" evidence="2">
    <location>
        <begin position="25"/>
        <end position="45"/>
    </location>
</feature>
<dbReference type="Pfam" id="PF19950">
    <property type="entry name" value="DUF6412"/>
    <property type="match status" value="1"/>
</dbReference>
<evidence type="ECO:0000256" key="2">
    <source>
        <dbReference type="SAM" id="Phobius"/>
    </source>
</evidence>
<keyword evidence="2" id="KW-1133">Transmembrane helix</keyword>
<dbReference type="STRING" id="640635.SAMN04489806_0861"/>
<dbReference type="Proteomes" id="UP000199183">
    <property type="component" value="Unassembled WGS sequence"/>
</dbReference>
<protein>
    <submittedName>
        <fullName evidence="3">Uncharacterized protein</fullName>
    </submittedName>
</protein>
<dbReference type="OrthoDB" id="5073968at2"/>
<evidence type="ECO:0000313" key="4">
    <source>
        <dbReference type="Proteomes" id="UP000199183"/>
    </source>
</evidence>
<accession>A0A1H4JUN2</accession>
<dbReference type="EMBL" id="FNRY01000001">
    <property type="protein sequence ID" value="SEB49706.1"/>
    <property type="molecule type" value="Genomic_DNA"/>
</dbReference>
<keyword evidence="4" id="KW-1185">Reference proteome</keyword>
<sequence>MLQYLEILTRFLTAAFELSASQHTLWQFALLAAIGLAGGAVLVYARTSLVLAALVFGARPPERIVPPRDIARLLSQSAPDAAGKPQPRAPGAGVPAVA</sequence>
<reference evidence="3 4" key="1">
    <citation type="submission" date="2016-10" db="EMBL/GenBank/DDBJ databases">
        <authorList>
            <person name="de Groot N.N."/>
        </authorList>
    </citation>
    <scope>NUCLEOTIDE SEQUENCE [LARGE SCALE GENOMIC DNA]</scope>
    <source>
        <strain evidence="3 4">DSM 21799</strain>
    </source>
</reference>
<organism evidence="3 4">
    <name type="scientific">Paramicrobacterium humi</name>
    <dbReference type="NCBI Taxonomy" id="640635"/>
    <lineage>
        <taxon>Bacteria</taxon>
        <taxon>Bacillati</taxon>
        <taxon>Actinomycetota</taxon>
        <taxon>Actinomycetes</taxon>
        <taxon>Micrococcales</taxon>
        <taxon>Microbacteriaceae</taxon>
        <taxon>Paramicrobacterium</taxon>
    </lineage>
</organism>
<dbReference type="RefSeq" id="WP_091180337.1">
    <property type="nucleotide sequence ID" value="NZ_FNRY01000001.1"/>
</dbReference>
<dbReference type="AlphaFoldDB" id="A0A1H4JUN2"/>
<feature type="region of interest" description="Disordered" evidence="1">
    <location>
        <begin position="76"/>
        <end position="98"/>
    </location>
</feature>
<proteinExistence type="predicted"/>
<keyword evidence="2" id="KW-0812">Transmembrane</keyword>